<sequence>MAMNEQKELFARAIAISGGRISNREAAIEAGYSEKTASATGSRLRKDPEVIALIEKLSTPMANSASQQGDDLAKAAVKVADTVPALQADSFYGEVIVQTGLQVAIGDKNYSLLDPRDLLTLAGMGIVTLTQSQIKSLQTVLPYKYGKVGETGKKEAQQAAAEEILQTDTFAPLRSPSIGRLQ</sequence>
<name>A0A2N9WSQ7_9NEIS</name>
<dbReference type="EMBL" id="MDVB01000089">
    <property type="protein sequence ID" value="PIT14018.1"/>
    <property type="molecule type" value="Genomic_DNA"/>
</dbReference>
<dbReference type="GO" id="GO:0051276">
    <property type="term" value="P:chromosome organization"/>
    <property type="evidence" value="ECO:0007669"/>
    <property type="project" value="InterPro"/>
</dbReference>
<dbReference type="InterPro" id="IPR038713">
    <property type="entry name" value="Terminase_Gp1_N_sf"/>
</dbReference>
<dbReference type="AlphaFoldDB" id="A0A2N9WSQ7"/>
<dbReference type="Proteomes" id="UP000231293">
    <property type="component" value="Unassembled WGS sequence"/>
</dbReference>
<gene>
    <name evidence="1" type="ORF">BGI32_08290</name>
</gene>
<protein>
    <recommendedName>
        <fullName evidence="3">Terminase</fullName>
    </recommendedName>
</protein>
<evidence type="ECO:0000313" key="2">
    <source>
        <dbReference type="Proteomes" id="UP000231293"/>
    </source>
</evidence>
<comment type="caution">
    <text evidence="1">The sequence shown here is derived from an EMBL/GenBank/DDBJ whole genome shotgun (WGS) entry which is preliminary data.</text>
</comment>
<proteinExistence type="predicted"/>
<dbReference type="Gene3D" id="1.10.10.1400">
    <property type="entry name" value="Terminase, small subunit, N-terminal DNA-binding domain, HTH motif"/>
    <property type="match status" value="1"/>
</dbReference>
<reference evidence="1 2" key="1">
    <citation type="journal article" date="2017" name="MBio">
        <title>Type VI secretion-mediated competition in the bee gut microbiome.</title>
        <authorList>
            <person name="Steele M.I."/>
            <person name="Kwong W.K."/>
            <person name="Powell J.E."/>
            <person name="Whiteley M."/>
            <person name="Moran N.A."/>
        </authorList>
    </citation>
    <scope>NUCLEOTIDE SEQUENCE [LARGE SCALE GENOMIC DNA]</scope>
    <source>
        <strain evidence="1 2">App2-2</strain>
    </source>
</reference>
<dbReference type="InterPro" id="IPR005335">
    <property type="entry name" value="Terminase_ssu"/>
</dbReference>
<dbReference type="Pfam" id="PF03592">
    <property type="entry name" value="Terminase_2"/>
    <property type="match status" value="1"/>
</dbReference>
<evidence type="ECO:0000313" key="1">
    <source>
        <dbReference type="EMBL" id="PIT14018.1"/>
    </source>
</evidence>
<dbReference type="RefSeq" id="WP_100089782.1">
    <property type="nucleotide sequence ID" value="NZ_MDVB01000089.1"/>
</dbReference>
<organism evidence="1 2">
    <name type="scientific">Snodgrassella alvi</name>
    <dbReference type="NCBI Taxonomy" id="1196083"/>
    <lineage>
        <taxon>Bacteria</taxon>
        <taxon>Pseudomonadati</taxon>
        <taxon>Pseudomonadota</taxon>
        <taxon>Betaproteobacteria</taxon>
        <taxon>Neisseriales</taxon>
        <taxon>Neisseriaceae</taxon>
        <taxon>Snodgrassella</taxon>
    </lineage>
</organism>
<evidence type="ECO:0008006" key="3">
    <source>
        <dbReference type="Google" id="ProtNLM"/>
    </source>
</evidence>
<accession>A0A2N9WSQ7</accession>